<dbReference type="CDD" id="cd07377">
    <property type="entry name" value="WHTH_GntR"/>
    <property type="match status" value="1"/>
</dbReference>
<name>A0A0M2SQI9_9STAP</name>
<keyword evidence="6" id="KW-1185">Reference proteome</keyword>
<dbReference type="InterPro" id="IPR011711">
    <property type="entry name" value="GntR_C"/>
</dbReference>
<protein>
    <recommendedName>
        <fullName evidence="4">HTH gntR-type domain-containing protein</fullName>
    </recommendedName>
</protein>
<dbReference type="Pfam" id="PF07729">
    <property type="entry name" value="FCD"/>
    <property type="match status" value="1"/>
</dbReference>
<dbReference type="AlphaFoldDB" id="A0A0M2SQI9"/>
<evidence type="ECO:0000256" key="1">
    <source>
        <dbReference type="ARBA" id="ARBA00023015"/>
    </source>
</evidence>
<dbReference type="EMBL" id="LAYZ01000002">
    <property type="protein sequence ID" value="KKK35232.1"/>
    <property type="molecule type" value="Genomic_DNA"/>
</dbReference>
<evidence type="ECO:0000313" key="5">
    <source>
        <dbReference type="EMBL" id="KKK35232.1"/>
    </source>
</evidence>
<gene>
    <name evidence="5" type="ORF">WN59_05385</name>
</gene>
<evidence type="ECO:0000256" key="3">
    <source>
        <dbReference type="ARBA" id="ARBA00023163"/>
    </source>
</evidence>
<dbReference type="InterPro" id="IPR036390">
    <property type="entry name" value="WH_DNA-bd_sf"/>
</dbReference>
<dbReference type="InterPro" id="IPR036388">
    <property type="entry name" value="WH-like_DNA-bd_sf"/>
</dbReference>
<dbReference type="PATRIC" id="fig|1432562.3.peg.1070"/>
<dbReference type="InterPro" id="IPR000524">
    <property type="entry name" value="Tscrpt_reg_HTH_GntR"/>
</dbReference>
<evidence type="ECO:0000259" key="4">
    <source>
        <dbReference type="PROSITE" id="PS50949"/>
    </source>
</evidence>
<dbReference type="SUPFAM" id="SSF46785">
    <property type="entry name" value="Winged helix' DNA-binding domain"/>
    <property type="match status" value="1"/>
</dbReference>
<dbReference type="GO" id="GO:0003677">
    <property type="term" value="F:DNA binding"/>
    <property type="evidence" value="ECO:0007669"/>
    <property type="project" value="UniProtKB-KW"/>
</dbReference>
<dbReference type="GO" id="GO:0003700">
    <property type="term" value="F:DNA-binding transcription factor activity"/>
    <property type="evidence" value="ECO:0007669"/>
    <property type="project" value="InterPro"/>
</dbReference>
<comment type="caution">
    <text evidence="5">The sequence shown here is derived from an EMBL/GenBank/DDBJ whole genome shotgun (WGS) entry which is preliminary data.</text>
</comment>
<dbReference type="InterPro" id="IPR008920">
    <property type="entry name" value="TF_FadR/GntR_C"/>
</dbReference>
<dbReference type="Gene3D" id="1.20.120.530">
    <property type="entry name" value="GntR ligand-binding domain-like"/>
    <property type="match status" value="1"/>
</dbReference>
<organism evidence="5 6">
    <name type="scientific">Salinicoccus sediminis</name>
    <dbReference type="NCBI Taxonomy" id="1432562"/>
    <lineage>
        <taxon>Bacteria</taxon>
        <taxon>Bacillati</taxon>
        <taxon>Bacillota</taxon>
        <taxon>Bacilli</taxon>
        <taxon>Bacillales</taxon>
        <taxon>Staphylococcaceae</taxon>
        <taxon>Salinicoccus</taxon>
    </lineage>
</organism>
<keyword evidence="1" id="KW-0805">Transcription regulation</keyword>
<evidence type="ECO:0000313" key="6">
    <source>
        <dbReference type="Proteomes" id="UP000034287"/>
    </source>
</evidence>
<feature type="domain" description="HTH gntR-type" evidence="4">
    <location>
        <begin position="8"/>
        <end position="76"/>
    </location>
</feature>
<keyword evidence="2" id="KW-0238">DNA-binding</keyword>
<proteinExistence type="predicted"/>
<dbReference type="PANTHER" id="PTHR43537:SF5">
    <property type="entry name" value="UXU OPERON TRANSCRIPTIONAL REGULATOR"/>
    <property type="match status" value="1"/>
</dbReference>
<keyword evidence="3" id="KW-0804">Transcription</keyword>
<dbReference type="PANTHER" id="PTHR43537">
    <property type="entry name" value="TRANSCRIPTIONAL REGULATOR, GNTR FAMILY"/>
    <property type="match status" value="1"/>
</dbReference>
<dbReference type="Proteomes" id="UP000034287">
    <property type="component" value="Unassembled WGS sequence"/>
</dbReference>
<dbReference type="SUPFAM" id="SSF48008">
    <property type="entry name" value="GntR ligand-binding domain-like"/>
    <property type="match status" value="1"/>
</dbReference>
<dbReference type="SMART" id="SM00895">
    <property type="entry name" value="FCD"/>
    <property type="match status" value="1"/>
</dbReference>
<dbReference type="PROSITE" id="PS50949">
    <property type="entry name" value="HTH_GNTR"/>
    <property type="match status" value="1"/>
</dbReference>
<dbReference type="Gene3D" id="1.10.10.10">
    <property type="entry name" value="Winged helix-like DNA-binding domain superfamily/Winged helix DNA-binding domain"/>
    <property type="match status" value="1"/>
</dbReference>
<dbReference type="STRING" id="1432562.WN59_05385"/>
<reference evidence="5 6" key="1">
    <citation type="submission" date="2015-04" db="EMBL/GenBank/DDBJ databases">
        <title>Taxonomic description and genome sequence of Salinicoccus sediminis sp. nov., a novel hyper halotolerant bacterium isolated from marine sediment.</title>
        <authorList>
            <person name="Mathan Kumar R."/>
            <person name="Kaur G."/>
            <person name="Kumar N."/>
            <person name="Kumar A."/>
            <person name="Singh N.K."/>
            <person name="Kaur N."/>
            <person name="Mayilraj S."/>
        </authorList>
    </citation>
    <scope>NUCLEOTIDE SEQUENCE [LARGE SCALE GENOMIC DNA]</scope>
    <source>
        <strain evidence="5 6">SV-16</strain>
    </source>
</reference>
<accession>A0A0M2SQI9</accession>
<sequence>MVVALARKKIYEEIADIILSEIKSGKLKPGDKLPAITKMAESYQVSQASIREALNSLKVLDVIHVKHGQGSFINEQMPLGFEQNFEIITKADIANLLDLRKIIEVGCVRAACEKAEAHHHERMAEALGKMWTAVENNELGEQADYDFHMAIAVSTGNPLLANLLEDVSETMIRTMKETRRIWLYETEKSIQKIYDEHKLIFEAIKNEDAEAAAKSMYDHLKGVEDVLLTNY</sequence>
<dbReference type="SMART" id="SM00345">
    <property type="entry name" value="HTH_GNTR"/>
    <property type="match status" value="1"/>
</dbReference>
<evidence type="ECO:0000256" key="2">
    <source>
        <dbReference type="ARBA" id="ARBA00023125"/>
    </source>
</evidence>
<dbReference type="Pfam" id="PF00392">
    <property type="entry name" value="GntR"/>
    <property type="match status" value="1"/>
</dbReference>